<gene>
    <name evidence="1" type="ORF">FOZ62_016969</name>
</gene>
<accession>A0A7J6R3Z7</accession>
<evidence type="ECO:0000313" key="2">
    <source>
        <dbReference type="Proteomes" id="UP000574390"/>
    </source>
</evidence>
<name>A0A7J6R3Z7_PEROL</name>
<comment type="caution">
    <text evidence="1">The sequence shown here is derived from an EMBL/GenBank/DDBJ whole genome shotgun (WGS) entry which is preliminary data.</text>
</comment>
<protein>
    <submittedName>
        <fullName evidence="1">Uncharacterized protein</fullName>
    </submittedName>
</protein>
<evidence type="ECO:0000313" key="1">
    <source>
        <dbReference type="EMBL" id="KAF4715327.1"/>
    </source>
</evidence>
<dbReference type="Proteomes" id="UP000574390">
    <property type="component" value="Unassembled WGS sequence"/>
</dbReference>
<reference evidence="1 2" key="1">
    <citation type="submission" date="2020-04" db="EMBL/GenBank/DDBJ databases">
        <title>Perkinsus olseni comparative genomics.</title>
        <authorList>
            <person name="Bogema D.R."/>
        </authorList>
    </citation>
    <scope>NUCLEOTIDE SEQUENCE [LARGE SCALE GENOMIC DNA]</scope>
    <source>
        <strain evidence="1">ATCC PRA-205</strain>
    </source>
</reference>
<dbReference type="AlphaFoldDB" id="A0A7J6R3Z7"/>
<dbReference type="EMBL" id="JABANM010024964">
    <property type="protein sequence ID" value="KAF4715327.1"/>
    <property type="molecule type" value="Genomic_DNA"/>
</dbReference>
<sequence>MSAKQIIIGVSSATAVLMSSNMPLGRATSVGAHPPGAILSDFPPLVDLKIKRFPRHGTFDARCFYGNVLASEENWNSSMEVRVWSELSTENLVCPKAGKRKGFKAQFGWRALSGFQVHGEKRITFYDILPRNTGHDPIHNLGDSAFRQELGHLEKITKAYHDRYNEQHASFESLWRVCESLRGTMAKKYGKFDNMCDFYHDVTNKTAESVQKLSWKSEEFKDRIRISDRNAESWGEPF</sequence>
<organism evidence="1 2">
    <name type="scientific">Perkinsus olseni</name>
    <name type="common">Perkinsus atlanticus</name>
    <dbReference type="NCBI Taxonomy" id="32597"/>
    <lineage>
        <taxon>Eukaryota</taxon>
        <taxon>Sar</taxon>
        <taxon>Alveolata</taxon>
        <taxon>Perkinsozoa</taxon>
        <taxon>Perkinsea</taxon>
        <taxon>Perkinsida</taxon>
        <taxon>Perkinsidae</taxon>
        <taxon>Perkinsus</taxon>
    </lineage>
</organism>
<proteinExistence type="predicted"/>